<dbReference type="GO" id="GO:0003978">
    <property type="term" value="F:UDP-glucose 4-epimerase activity"/>
    <property type="evidence" value="ECO:0007669"/>
    <property type="project" value="UniProtKB-EC"/>
</dbReference>
<reference evidence="9" key="1">
    <citation type="submission" date="2020-05" db="EMBL/GenBank/DDBJ databases">
        <authorList>
            <person name="Chiriac C."/>
            <person name="Salcher M."/>
            <person name="Ghai R."/>
            <person name="Kavagutti S V."/>
        </authorList>
    </citation>
    <scope>NUCLEOTIDE SEQUENCE</scope>
</reference>
<dbReference type="InterPro" id="IPR036291">
    <property type="entry name" value="NAD(P)-bd_dom_sf"/>
</dbReference>
<dbReference type="SUPFAM" id="SSF51735">
    <property type="entry name" value="NAD(P)-binding Rossmann-fold domains"/>
    <property type="match status" value="1"/>
</dbReference>
<dbReference type="AlphaFoldDB" id="A0A6J6F405"/>
<keyword evidence="6" id="KW-0119">Carbohydrate metabolism</keyword>
<evidence type="ECO:0000256" key="5">
    <source>
        <dbReference type="ARBA" id="ARBA00023027"/>
    </source>
</evidence>
<keyword evidence="7" id="KW-0413">Isomerase</keyword>
<evidence type="ECO:0000256" key="4">
    <source>
        <dbReference type="ARBA" id="ARBA00013189"/>
    </source>
</evidence>
<keyword evidence="6" id="KW-0299">Galactose metabolism</keyword>
<evidence type="ECO:0000256" key="2">
    <source>
        <dbReference type="ARBA" id="ARBA00001911"/>
    </source>
</evidence>
<gene>
    <name evidence="9" type="ORF">UFOPK1726_01076</name>
</gene>
<dbReference type="InterPro" id="IPR001509">
    <property type="entry name" value="Epimerase_deHydtase"/>
</dbReference>
<evidence type="ECO:0000259" key="8">
    <source>
        <dbReference type="Pfam" id="PF01370"/>
    </source>
</evidence>
<dbReference type="Gene3D" id="3.90.25.10">
    <property type="entry name" value="UDP-galactose 4-epimerase, domain 1"/>
    <property type="match status" value="1"/>
</dbReference>
<comment type="pathway">
    <text evidence="3">Carbohydrate metabolism.</text>
</comment>
<dbReference type="PANTHER" id="PTHR43725:SF47">
    <property type="entry name" value="UDP-GLUCOSE 4-EPIMERASE"/>
    <property type="match status" value="1"/>
</dbReference>
<dbReference type="Pfam" id="PF01370">
    <property type="entry name" value="Epimerase"/>
    <property type="match status" value="1"/>
</dbReference>
<dbReference type="EMBL" id="CAEZTT010000149">
    <property type="protein sequence ID" value="CAB4583572.1"/>
    <property type="molecule type" value="Genomic_DNA"/>
</dbReference>
<sequence length="99" mass="10836">MGEVSNCIPNNLLPYIDQVALDKLPKLAVLGGDYPIHDGTGVRDYIHEVDLAEGHLRALEVLQTRTGNHVWNLGTGQGYSVLEMLNASWAGKPSALWIK</sequence>
<evidence type="ECO:0000256" key="1">
    <source>
        <dbReference type="ARBA" id="ARBA00000083"/>
    </source>
</evidence>
<protein>
    <recommendedName>
        <fullName evidence="4">UDP-glucose 4-epimerase</fullName>
        <ecNumber evidence="4">5.1.3.2</ecNumber>
    </recommendedName>
</protein>
<feature type="domain" description="NAD-dependent epimerase/dehydratase" evidence="8">
    <location>
        <begin position="12"/>
        <end position="74"/>
    </location>
</feature>
<dbReference type="GO" id="GO:0006012">
    <property type="term" value="P:galactose metabolic process"/>
    <property type="evidence" value="ECO:0007669"/>
    <property type="project" value="UniProtKB-KW"/>
</dbReference>
<name>A0A6J6F405_9ZZZZ</name>
<evidence type="ECO:0000256" key="7">
    <source>
        <dbReference type="ARBA" id="ARBA00023235"/>
    </source>
</evidence>
<dbReference type="PANTHER" id="PTHR43725">
    <property type="entry name" value="UDP-GLUCOSE 4-EPIMERASE"/>
    <property type="match status" value="1"/>
</dbReference>
<comment type="catalytic activity">
    <reaction evidence="1">
        <text>UDP-alpha-D-glucose = UDP-alpha-D-galactose</text>
        <dbReference type="Rhea" id="RHEA:22168"/>
        <dbReference type="ChEBI" id="CHEBI:58885"/>
        <dbReference type="ChEBI" id="CHEBI:66914"/>
        <dbReference type="EC" id="5.1.3.2"/>
    </reaction>
</comment>
<dbReference type="EC" id="5.1.3.2" evidence="4"/>
<dbReference type="Gene3D" id="3.40.50.720">
    <property type="entry name" value="NAD(P)-binding Rossmann-like Domain"/>
    <property type="match status" value="1"/>
</dbReference>
<evidence type="ECO:0000313" key="9">
    <source>
        <dbReference type="EMBL" id="CAB4583572.1"/>
    </source>
</evidence>
<proteinExistence type="predicted"/>
<comment type="cofactor">
    <cofactor evidence="2">
        <name>NAD(+)</name>
        <dbReference type="ChEBI" id="CHEBI:57540"/>
    </cofactor>
</comment>
<evidence type="ECO:0000256" key="6">
    <source>
        <dbReference type="ARBA" id="ARBA00023144"/>
    </source>
</evidence>
<keyword evidence="5" id="KW-0520">NAD</keyword>
<organism evidence="9">
    <name type="scientific">freshwater metagenome</name>
    <dbReference type="NCBI Taxonomy" id="449393"/>
    <lineage>
        <taxon>unclassified sequences</taxon>
        <taxon>metagenomes</taxon>
        <taxon>ecological metagenomes</taxon>
    </lineage>
</organism>
<dbReference type="GO" id="GO:0005829">
    <property type="term" value="C:cytosol"/>
    <property type="evidence" value="ECO:0007669"/>
    <property type="project" value="TreeGrafter"/>
</dbReference>
<evidence type="ECO:0000256" key="3">
    <source>
        <dbReference type="ARBA" id="ARBA00005007"/>
    </source>
</evidence>
<accession>A0A6J6F405</accession>